<keyword evidence="3" id="KW-1185">Reference proteome</keyword>
<feature type="compositionally biased region" description="Basic and acidic residues" evidence="1">
    <location>
        <begin position="267"/>
        <end position="282"/>
    </location>
</feature>
<organism evidence="2 3">
    <name type="scientific">Terfezia boudieri ATCC MYA-4762</name>
    <dbReference type="NCBI Taxonomy" id="1051890"/>
    <lineage>
        <taxon>Eukaryota</taxon>
        <taxon>Fungi</taxon>
        <taxon>Dikarya</taxon>
        <taxon>Ascomycota</taxon>
        <taxon>Pezizomycotina</taxon>
        <taxon>Pezizomycetes</taxon>
        <taxon>Pezizales</taxon>
        <taxon>Pezizaceae</taxon>
        <taxon>Terfezia</taxon>
    </lineage>
</organism>
<reference evidence="2 3" key="1">
    <citation type="journal article" date="2018" name="Nat. Ecol. Evol.">
        <title>Pezizomycetes genomes reveal the molecular basis of ectomycorrhizal truffle lifestyle.</title>
        <authorList>
            <person name="Murat C."/>
            <person name="Payen T."/>
            <person name="Noel B."/>
            <person name="Kuo A."/>
            <person name="Morin E."/>
            <person name="Chen J."/>
            <person name="Kohler A."/>
            <person name="Krizsan K."/>
            <person name="Balestrini R."/>
            <person name="Da Silva C."/>
            <person name="Montanini B."/>
            <person name="Hainaut M."/>
            <person name="Levati E."/>
            <person name="Barry K.W."/>
            <person name="Belfiori B."/>
            <person name="Cichocki N."/>
            <person name="Clum A."/>
            <person name="Dockter R.B."/>
            <person name="Fauchery L."/>
            <person name="Guy J."/>
            <person name="Iotti M."/>
            <person name="Le Tacon F."/>
            <person name="Lindquist E.A."/>
            <person name="Lipzen A."/>
            <person name="Malagnac F."/>
            <person name="Mello A."/>
            <person name="Molinier V."/>
            <person name="Miyauchi S."/>
            <person name="Poulain J."/>
            <person name="Riccioni C."/>
            <person name="Rubini A."/>
            <person name="Sitrit Y."/>
            <person name="Splivallo R."/>
            <person name="Traeger S."/>
            <person name="Wang M."/>
            <person name="Zifcakova L."/>
            <person name="Wipf D."/>
            <person name="Zambonelli A."/>
            <person name="Paolocci F."/>
            <person name="Nowrousian M."/>
            <person name="Ottonello S."/>
            <person name="Baldrian P."/>
            <person name="Spatafora J.W."/>
            <person name="Henrissat B."/>
            <person name="Nagy L.G."/>
            <person name="Aury J.M."/>
            <person name="Wincker P."/>
            <person name="Grigoriev I.V."/>
            <person name="Bonfante P."/>
            <person name="Martin F.M."/>
        </authorList>
    </citation>
    <scope>NUCLEOTIDE SEQUENCE [LARGE SCALE GENOMIC DNA]</scope>
    <source>
        <strain evidence="2 3">ATCC MYA-4762</strain>
    </source>
</reference>
<accession>A0A3N4LAM0</accession>
<protein>
    <submittedName>
        <fullName evidence="2">Uncharacterized protein</fullName>
    </submittedName>
</protein>
<sequence length="435" mass="48750">MMPVGKAQPQRPSLHQFRLPTPRSSPVRNLPHPDTTASATPPTPPASSPPGRPSSPCQDLTELPPNLERVVNIIREHFECYQSREQTLVLRVVSKSVAINLCNYYLSPAHFRYTLFLQTNPPTVIIRPMPKAPHSFAENYFSNLVTEMRMAGVLTATEANSRMRTTMDVQLPTRECIPVPGELGPCDIKVADAAFGPTWGRPFPFVVLEAGFSQPYDHPKKKGLLQDARHWLEQSQGEVKCVVLVCIDEYKELIQLPTGNGSEDLEGDHGLEGGHGIEGDHDQEMKDDLEIGEYESGESDTDGSISAQSNDSSGSSIKAYKAHFKRFTSSPQLVAEYTGPFTAFIEVWRYDKHQKQMVQSGSRITLLPTPSSPTITLTRRDLGFRPREENNEYHMDLGGLAYLLKGPARQMLAYQRYTDKQKERRKLDKLDGEFP</sequence>
<feature type="compositionally biased region" description="Polar residues" evidence="1">
    <location>
        <begin position="302"/>
        <end position="314"/>
    </location>
</feature>
<dbReference type="OrthoDB" id="10321694at2759"/>
<feature type="region of interest" description="Disordered" evidence="1">
    <location>
        <begin position="257"/>
        <end position="282"/>
    </location>
</feature>
<feature type="compositionally biased region" description="Pro residues" evidence="1">
    <location>
        <begin position="41"/>
        <end position="53"/>
    </location>
</feature>
<dbReference type="AlphaFoldDB" id="A0A3N4LAM0"/>
<gene>
    <name evidence="2" type="ORF">L211DRAFT_870960</name>
</gene>
<evidence type="ECO:0000313" key="2">
    <source>
        <dbReference type="EMBL" id="RPB19910.1"/>
    </source>
</evidence>
<name>A0A3N4LAM0_9PEZI</name>
<dbReference type="Proteomes" id="UP000267821">
    <property type="component" value="Unassembled WGS sequence"/>
</dbReference>
<dbReference type="InParanoid" id="A0A3N4LAM0"/>
<proteinExistence type="predicted"/>
<feature type="region of interest" description="Disordered" evidence="1">
    <location>
        <begin position="294"/>
        <end position="314"/>
    </location>
</feature>
<feature type="region of interest" description="Disordered" evidence="1">
    <location>
        <begin position="1"/>
        <end position="62"/>
    </location>
</feature>
<dbReference type="EMBL" id="ML121581">
    <property type="protein sequence ID" value="RPB19910.1"/>
    <property type="molecule type" value="Genomic_DNA"/>
</dbReference>
<evidence type="ECO:0000313" key="3">
    <source>
        <dbReference type="Proteomes" id="UP000267821"/>
    </source>
</evidence>
<evidence type="ECO:0000256" key="1">
    <source>
        <dbReference type="SAM" id="MobiDB-lite"/>
    </source>
</evidence>